<feature type="transmembrane region" description="Helical" evidence="4">
    <location>
        <begin position="250"/>
        <end position="267"/>
    </location>
</feature>
<dbReference type="RefSeq" id="WP_054846446.1">
    <property type="nucleotide sequence ID" value="NZ_AP018929.1"/>
</dbReference>
<feature type="transmembrane region" description="Helical" evidence="4">
    <location>
        <begin position="297"/>
        <end position="318"/>
    </location>
</feature>
<evidence type="ECO:0000313" key="7">
    <source>
        <dbReference type="Proteomes" id="UP000322983"/>
    </source>
</evidence>
<feature type="domain" description="Major facilitator superfamily (MFS) profile" evidence="5">
    <location>
        <begin position="4"/>
        <end position="378"/>
    </location>
</feature>
<dbReference type="InterPro" id="IPR011701">
    <property type="entry name" value="MFS"/>
</dbReference>
<feature type="transmembrane region" description="Helical" evidence="4">
    <location>
        <begin position="222"/>
        <end position="244"/>
    </location>
</feature>
<reference evidence="6 7" key="1">
    <citation type="journal article" date="2020" name="Int. J. Syst. Evol. Microbiol.">
        <title>Sulfuracidifex tepidarius gen. nov., sp. nov. and transfer of Sulfolobus metallicus Huber and Stetter 1992 to the genus Sulfuracidifex as Sulfuracidifex metallicus comb. nov.</title>
        <authorList>
            <person name="Itoh T."/>
            <person name="Miura T."/>
            <person name="Sakai H.D."/>
            <person name="Kato S."/>
            <person name="Ohkuma M."/>
            <person name="Takashina T."/>
        </authorList>
    </citation>
    <scope>NUCLEOTIDE SEQUENCE [LARGE SCALE GENOMIC DNA]</scope>
    <source>
        <strain evidence="6 7">IC-006</strain>
    </source>
</reference>
<dbReference type="PROSITE" id="PS50850">
    <property type="entry name" value="MFS"/>
    <property type="match status" value="1"/>
</dbReference>
<evidence type="ECO:0000259" key="5">
    <source>
        <dbReference type="PROSITE" id="PS50850"/>
    </source>
</evidence>
<keyword evidence="7" id="KW-1185">Reference proteome</keyword>
<name>A0A510DSU1_9CREN</name>
<comment type="subcellular location">
    <subcellularLocation>
        <location evidence="1">Cell membrane</location>
        <topology evidence="1">Multi-pass membrane protein</topology>
    </subcellularLocation>
</comment>
<feature type="transmembrane region" description="Helical" evidence="4">
    <location>
        <begin position="73"/>
        <end position="91"/>
    </location>
</feature>
<dbReference type="PANTHER" id="PTHR43045:SF1">
    <property type="entry name" value="SHIKIMATE TRANSPORTER"/>
    <property type="match status" value="1"/>
</dbReference>
<feature type="transmembrane region" description="Helical" evidence="4">
    <location>
        <begin position="40"/>
        <end position="61"/>
    </location>
</feature>
<dbReference type="InterPro" id="IPR020846">
    <property type="entry name" value="MFS_dom"/>
</dbReference>
<keyword evidence="4" id="KW-0472">Membrane</keyword>
<feature type="transmembrane region" description="Helical" evidence="4">
    <location>
        <begin position="97"/>
        <end position="118"/>
    </location>
</feature>
<dbReference type="GeneID" id="41714348"/>
<dbReference type="GO" id="GO:0022857">
    <property type="term" value="F:transmembrane transporter activity"/>
    <property type="evidence" value="ECO:0007669"/>
    <property type="project" value="InterPro"/>
</dbReference>
<keyword evidence="4" id="KW-0812">Transmembrane</keyword>
<feature type="transmembrane region" description="Helical" evidence="4">
    <location>
        <begin position="172"/>
        <end position="191"/>
    </location>
</feature>
<feature type="transmembrane region" description="Helical" evidence="4">
    <location>
        <begin position="357"/>
        <end position="377"/>
    </location>
</feature>
<dbReference type="OrthoDB" id="117970at2157"/>
<dbReference type="Pfam" id="PF07690">
    <property type="entry name" value="MFS_1"/>
    <property type="match status" value="1"/>
</dbReference>
<evidence type="ECO:0000313" key="6">
    <source>
        <dbReference type="EMBL" id="BBG23210.1"/>
    </source>
</evidence>
<evidence type="ECO:0000256" key="4">
    <source>
        <dbReference type="SAM" id="Phobius"/>
    </source>
</evidence>
<feature type="transmembrane region" description="Helical" evidence="4">
    <location>
        <begin position="274"/>
        <end position="291"/>
    </location>
</feature>
<feature type="transmembrane region" description="Helical" evidence="4">
    <location>
        <begin position="12"/>
        <end position="34"/>
    </location>
</feature>
<dbReference type="InterPro" id="IPR036259">
    <property type="entry name" value="MFS_trans_sf"/>
</dbReference>
<dbReference type="GO" id="GO:0005886">
    <property type="term" value="C:plasma membrane"/>
    <property type="evidence" value="ECO:0007669"/>
    <property type="project" value="UniProtKB-SubCell"/>
</dbReference>
<dbReference type="STRING" id="1294262.GCA_001316085_02426"/>
<accession>A0A510DSU1</accession>
<dbReference type="KEGG" id="step:IC006_0494"/>
<evidence type="ECO:0000256" key="1">
    <source>
        <dbReference type="ARBA" id="ARBA00004651"/>
    </source>
</evidence>
<dbReference type="PANTHER" id="PTHR43045">
    <property type="entry name" value="SHIKIMATE TRANSPORTER"/>
    <property type="match status" value="1"/>
</dbReference>
<evidence type="ECO:0000256" key="2">
    <source>
        <dbReference type="ARBA" id="ARBA00022448"/>
    </source>
</evidence>
<organism evidence="6 7">
    <name type="scientific">Sulfuracidifex tepidarius</name>
    <dbReference type="NCBI Taxonomy" id="1294262"/>
    <lineage>
        <taxon>Archaea</taxon>
        <taxon>Thermoproteota</taxon>
        <taxon>Thermoprotei</taxon>
        <taxon>Sulfolobales</taxon>
        <taxon>Sulfolobaceae</taxon>
        <taxon>Sulfuracidifex</taxon>
    </lineage>
</organism>
<dbReference type="Gene3D" id="1.20.1250.20">
    <property type="entry name" value="MFS general substrate transporter like domains"/>
    <property type="match status" value="1"/>
</dbReference>
<dbReference type="SUPFAM" id="SSF103473">
    <property type="entry name" value="MFS general substrate transporter"/>
    <property type="match status" value="1"/>
</dbReference>
<feature type="transmembrane region" description="Helical" evidence="4">
    <location>
        <begin position="139"/>
        <end position="166"/>
    </location>
</feature>
<gene>
    <name evidence="6" type="ORF">IC006_0494</name>
</gene>
<feature type="transmembrane region" description="Helical" evidence="4">
    <location>
        <begin position="330"/>
        <end position="351"/>
    </location>
</feature>
<evidence type="ECO:0000256" key="3">
    <source>
        <dbReference type="ARBA" id="ARBA00022475"/>
    </source>
</evidence>
<dbReference type="EMBL" id="AP018929">
    <property type="protein sequence ID" value="BBG23210.1"/>
    <property type="molecule type" value="Genomic_DNA"/>
</dbReference>
<keyword evidence="2" id="KW-0813">Transport</keyword>
<sequence length="378" mass="41451">MIKASFAQFLGYLLDAYDFTLITILSTFFAKLFFPPGMTFINVILSYGFTVAFRPLGGIILGDIGDKLGRRTGLVLSMLFISLFIVGTSFIPPFKVIGMASMVLFVLIRIGIGVFTGGEYANGYVFVEEWSKEKGIAGAFVQSGFGFGSLMATLLIVIFSSIHGFYTYTWKYLFYIGGSLAVIAMWIRLGIGETPTFKRIQSDGRQVGGILTAMRQRVILRLLFWFLGMMALALSFFQFVPLILGPEGRIYYVLAMMFTLPSLLVLGKFHSKKLLSMWGVAVAVSSIPLFYAMSSFYAVAIAVGIITQAPWGAMPSLVTSYFKPCIRSTSVGLSVSLGMALSIWYTLAVSLSHMPLWLSSSVFLTVGGLLMTISSLLL</sequence>
<keyword evidence="3" id="KW-1003">Cell membrane</keyword>
<proteinExistence type="predicted"/>
<protein>
    <submittedName>
        <fullName evidence="6">Sialic acid transporter</fullName>
    </submittedName>
</protein>
<dbReference type="AlphaFoldDB" id="A0A510DSU1"/>
<dbReference type="Proteomes" id="UP000322983">
    <property type="component" value="Chromosome"/>
</dbReference>
<keyword evidence="4" id="KW-1133">Transmembrane helix</keyword>